<dbReference type="RefSeq" id="XP_068368791.1">
    <property type="nucleotide sequence ID" value="XM_068514294.1"/>
</dbReference>
<dbReference type="GeneID" id="94848998"/>
<evidence type="ECO:0000313" key="3">
    <source>
        <dbReference type="Proteomes" id="UP000179807"/>
    </source>
</evidence>
<sequence length="306" mass="36572">MFPEEFETLTIDHCNKFRQNLRLMFFDIQDICFSYRDDKDKDLSQWISFTNDIDSHTKSLLFIEKFANRREPIENFKPKSENIYNFINSNCDDFLKEILVPLYEILDKTNDSGLILSNLNIRDDIKKWDEIEKNIRRVQDKIDKSLYSRAINCSIRGKAIVHLFLVIKELNSVYSSIPNNMTEEERKLFVLQREVESLRRQVKVKDTQIRQLQTEKSKLQSKLDAEIKAHKDDIRKAYVEFTRKEDEFKQNYNILNDRNKEIEQNAHNLKDQNEKMKEQNEKIQAKTLQDDQLFQQILSIANSAFL</sequence>
<dbReference type="VEuPathDB" id="TrichDB:TRFO_42415"/>
<evidence type="ECO:0000256" key="1">
    <source>
        <dbReference type="SAM" id="Coils"/>
    </source>
</evidence>
<protein>
    <submittedName>
        <fullName evidence="2">Uncharacterized protein</fullName>
    </submittedName>
</protein>
<keyword evidence="1" id="KW-0175">Coiled coil</keyword>
<name>A0A1J4KWP3_9EUKA</name>
<organism evidence="2 3">
    <name type="scientific">Tritrichomonas foetus</name>
    <dbReference type="NCBI Taxonomy" id="1144522"/>
    <lineage>
        <taxon>Eukaryota</taxon>
        <taxon>Metamonada</taxon>
        <taxon>Parabasalia</taxon>
        <taxon>Tritrichomonadida</taxon>
        <taxon>Tritrichomonadidae</taxon>
        <taxon>Tritrichomonas</taxon>
    </lineage>
</organism>
<proteinExistence type="predicted"/>
<comment type="caution">
    <text evidence="2">The sequence shown here is derived from an EMBL/GenBank/DDBJ whole genome shotgun (WGS) entry which is preliminary data.</text>
</comment>
<accession>A0A1J4KWP3</accession>
<gene>
    <name evidence="2" type="ORF">TRFO_42415</name>
</gene>
<dbReference type="EMBL" id="MLAK01000204">
    <property type="protein sequence ID" value="OHT15655.1"/>
    <property type="molecule type" value="Genomic_DNA"/>
</dbReference>
<feature type="coiled-coil region" evidence="1">
    <location>
        <begin position="181"/>
        <end position="289"/>
    </location>
</feature>
<evidence type="ECO:0000313" key="2">
    <source>
        <dbReference type="EMBL" id="OHT15655.1"/>
    </source>
</evidence>
<dbReference type="AlphaFoldDB" id="A0A1J4KWP3"/>
<dbReference type="Proteomes" id="UP000179807">
    <property type="component" value="Unassembled WGS sequence"/>
</dbReference>
<reference evidence="2" key="1">
    <citation type="submission" date="2016-10" db="EMBL/GenBank/DDBJ databases">
        <authorList>
            <person name="Benchimol M."/>
            <person name="Almeida L.G."/>
            <person name="Vasconcelos A.T."/>
            <person name="Perreira-Neves A."/>
            <person name="Rosa I.A."/>
            <person name="Tasca T."/>
            <person name="Bogo M.R."/>
            <person name="de Souza W."/>
        </authorList>
    </citation>
    <scope>NUCLEOTIDE SEQUENCE [LARGE SCALE GENOMIC DNA]</scope>
    <source>
        <strain evidence="2">K</strain>
    </source>
</reference>
<keyword evidence="3" id="KW-1185">Reference proteome</keyword>